<protein>
    <submittedName>
        <fullName evidence="2">Unannotated protein</fullName>
    </submittedName>
</protein>
<reference evidence="2" key="1">
    <citation type="submission" date="2020-05" db="EMBL/GenBank/DDBJ databases">
        <authorList>
            <person name="Chiriac C."/>
            <person name="Salcher M."/>
            <person name="Ghai R."/>
            <person name="Kavagutti S V."/>
        </authorList>
    </citation>
    <scope>NUCLEOTIDE SEQUENCE</scope>
</reference>
<dbReference type="InterPro" id="IPR016064">
    <property type="entry name" value="NAD/diacylglycerol_kinase_sf"/>
</dbReference>
<accession>A0A6J6JZY0</accession>
<dbReference type="EMBL" id="CAEZWH010000041">
    <property type="protein sequence ID" value="CAB4648539.1"/>
    <property type="molecule type" value="Genomic_DNA"/>
</dbReference>
<dbReference type="Pfam" id="PF19279">
    <property type="entry name" value="YegS_C"/>
    <property type="match status" value="1"/>
</dbReference>
<dbReference type="EMBL" id="CAEZWB010000025">
    <property type="protein sequence ID" value="CAB4642566.1"/>
    <property type="molecule type" value="Genomic_DNA"/>
</dbReference>
<dbReference type="AlphaFoldDB" id="A0A6J6JZY0"/>
<evidence type="ECO:0000313" key="2">
    <source>
        <dbReference type="EMBL" id="CAB4642566.1"/>
    </source>
</evidence>
<dbReference type="Gene3D" id="2.60.200.40">
    <property type="match status" value="1"/>
</dbReference>
<evidence type="ECO:0000259" key="1">
    <source>
        <dbReference type="Pfam" id="PF19279"/>
    </source>
</evidence>
<feature type="domain" description="YegS/DAGK C-terminal" evidence="1">
    <location>
        <begin position="103"/>
        <end position="208"/>
    </location>
</feature>
<organism evidence="2">
    <name type="scientific">freshwater metagenome</name>
    <dbReference type="NCBI Taxonomy" id="449393"/>
    <lineage>
        <taxon>unclassified sequences</taxon>
        <taxon>metagenomes</taxon>
        <taxon>ecological metagenomes</taxon>
    </lineage>
</organism>
<proteinExistence type="predicted"/>
<name>A0A6J6JZY0_9ZZZZ</name>
<evidence type="ECO:0000313" key="3">
    <source>
        <dbReference type="EMBL" id="CAB4648539.1"/>
    </source>
</evidence>
<gene>
    <name evidence="2" type="ORF">UFOPK2166_00331</name>
    <name evidence="3" type="ORF">UFOPK2195_00341</name>
</gene>
<sequence length="209" mass="23087">MTIRKGDQWGEPCIAPTGLLEFATERDLGRHLRDIGTIREAMLNSGTLIQALGVTTRAPNREQIKVTIDLIKIGFTDHYGANRDDFAVGSVFLGRRSCLGDIYIVSNSGYLGARELLPKAHPNDGVMDVLAVKSSMPYTQRLQAWRRIPTSSHIPHPDISTKQTEGFSWPVDEDAVPKKSIRLVVDGEALGPVKSVRMHVIPDAITLYI</sequence>
<dbReference type="InterPro" id="IPR045540">
    <property type="entry name" value="YegS/DAGK_C"/>
</dbReference>
<dbReference type="SUPFAM" id="SSF111331">
    <property type="entry name" value="NAD kinase/diacylglycerol kinase-like"/>
    <property type="match status" value="1"/>
</dbReference>